<dbReference type="PANTHER" id="PTHR35910">
    <property type="entry name" value="2EXR DOMAIN-CONTAINING PROTEIN"/>
    <property type="match status" value="1"/>
</dbReference>
<dbReference type="OrthoDB" id="3557569at2759"/>
<gene>
    <name evidence="2" type="ORF">BD289DRAFT_486124</name>
</gene>
<protein>
    <recommendedName>
        <fullName evidence="1">2EXR domain-containing protein</fullName>
    </recommendedName>
</protein>
<feature type="domain" description="2EXR" evidence="1">
    <location>
        <begin position="102"/>
        <end position="198"/>
    </location>
</feature>
<dbReference type="PANTHER" id="PTHR35910:SF1">
    <property type="entry name" value="2EXR DOMAIN-CONTAINING PROTEIN"/>
    <property type="match status" value="1"/>
</dbReference>
<evidence type="ECO:0000259" key="1">
    <source>
        <dbReference type="Pfam" id="PF20150"/>
    </source>
</evidence>
<dbReference type="EMBL" id="KZ678615">
    <property type="protein sequence ID" value="PSR78254.1"/>
    <property type="molecule type" value="Genomic_DNA"/>
</dbReference>
<dbReference type="InterPro" id="IPR045518">
    <property type="entry name" value="2EXR"/>
</dbReference>
<organism evidence="2 3">
    <name type="scientific">Coniella lustricola</name>
    <dbReference type="NCBI Taxonomy" id="2025994"/>
    <lineage>
        <taxon>Eukaryota</taxon>
        <taxon>Fungi</taxon>
        <taxon>Dikarya</taxon>
        <taxon>Ascomycota</taxon>
        <taxon>Pezizomycotina</taxon>
        <taxon>Sordariomycetes</taxon>
        <taxon>Sordariomycetidae</taxon>
        <taxon>Diaporthales</taxon>
        <taxon>Schizoparmaceae</taxon>
        <taxon>Coniella</taxon>
    </lineage>
</organism>
<sequence>MSEQRCHPYKDKIYPTRISWPPTTYVRDPVTNILAVAPCCPQYTSWTPPNLTPRSAAHRAADLDRRLWDLSRNADDYRARRTALRDNWRRQRQAWLDSTPSFPQFASLPAELRVQIWRLAAQDPGPVDLVVAPWGGLPPQTPFSSSTMQSTPSRVRVQTFIPLLHVNREAYTVVRPYYRPLRPVTEFQSMVPIEPRRDHQQANSDSCCNGTVQAACSTILHMHQLTLARSAFDMDQMPSRLPTTINTPFHERALLTELVIDVSLRGLSLYGRPESKLRMYFTGAPNLRKMTIKARAQTAGVVCPELDLLHAFWHFRYWALDRTRFITNNGTIDAHDPDWVAPEVAVLYQPGLGSKEDINEGGPDKTVLCHCERGLLDVPGLKWNDSLGVTVNSSYDTAHVSQILSPVLMPLTNELSDDIGWWA</sequence>
<evidence type="ECO:0000313" key="2">
    <source>
        <dbReference type="EMBL" id="PSR78254.1"/>
    </source>
</evidence>
<name>A0A2T2ZW73_9PEZI</name>
<dbReference type="Proteomes" id="UP000241462">
    <property type="component" value="Unassembled WGS sequence"/>
</dbReference>
<dbReference type="Pfam" id="PF20150">
    <property type="entry name" value="2EXR"/>
    <property type="match status" value="1"/>
</dbReference>
<keyword evidence="3" id="KW-1185">Reference proteome</keyword>
<accession>A0A2T2ZW73</accession>
<evidence type="ECO:0000313" key="3">
    <source>
        <dbReference type="Proteomes" id="UP000241462"/>
    </source>
</evidence>
<proteinExistence type="predicted"/>
<reference evidence="2 3" key="1">
    <citation type="journal article" date="2018" name="Mycol. Prog.">
        <title>Coniella lustricola, a new species from submerged detritus.</title>
        <authorList>
            <person name="Raudabaugh D.B."/>
            <person name="Iturriaga T."/>
            <person name="Carver A."/>
            <person name="Mondo S."/>
            <person name="Pangilinan J."/>
            <person name="Lipzen A."/>
            <person name="He G."/>
            <person name="Amirebrahimi M."/>
            <person name="Grigoriev I.V."/>
            <person name="Miller A.N."/>
        </authorList>
    </citation>
    <scope>NUCLEOTIDE SEQUENCE [LARGE SCALE GENOMIC DNA]</scope>
    <source>
        <strain evidence="2 3">B22-T-1</strain>
    </source>
</reference>
<dbReference type="InParanoid" id="A0A2T2ZW73"/>
<dbReference type="AlphaFoldDB" id="A0A2T2ZW73"/>